<sequence length="159" mass="18572">MNTMTEEEALTRVSAYCATAEHCRAEVSEKLQKWGIAYEAIERIVKRLEAEKYIDDERFCRAFVNDKFRFAKWGKMKIGQGLYMKKIPADLSWRCLNGIDQDEYLAVLRDLIASKRKSVRGKDEYEQNGKLIRFALSRGFEMKDIKCCIEVSDEEAYTD</sequence>
<keyword evidence="4" id="KW-0963">Cytoplasm</keyword>
<organism evidence="8 9">
    <name type="scientific">Jilunia laotingensis</name>
    <dbReference type="NCBI Taxonomy" id="2763675"/>
    <lineage>
        <taxon>Bacteria</taxon>
        <taxon>Pseudomonadati</taxon>
        <taxon>Bacteroidota</taxon>
        <taxon>Bacteroidia</taxon>
        <taxon>Bacteroidales</taxon>
        <taxon>Bacteroidaceae</taxon>
        <taxon>Jilunia</taxon>
    </lineage>
</organism>
<reference evidence="8" key="1">
    <citation type="submission" date="2020-08" db="EMBL/GenBank/DDBJ databases">
        <title>Genome public.</title>
        <authorList>
            <person name="Liu C."/>
            <person name="Sun Q."/>
        </authorList>
    </citation>
    <scope>NUCLEOTIDE SEQUENCE</scope>
    <source>
        <strain evidence="8">N12</strain>
    </source>
</reference>
<dbReference type="InterPro" id="IPR036388">
    <property type="entry name" value="WH-like_DNA-bd_sf"/>
</dbReference>
<feature type="domain" description="RecX second three-helical" evidence="5">
    <location>
        <begin position="55"/>
        <end position="91"/>
    </location>
</feature>
<dbReference type="GO" id="GO:0006282">
    <property type="term" value="P:regulation of DNA repair"/>
    <property type="evidence" value="ECO:0007669"/>
    <property type="project" value="InterPro"/>
</dbReference>
<proteinExistence type="inferred from homology"/>
<keyword evidence="9" id="KW-1185">Reference proteome</keyword>
<dbReference type="InterPro" id="IPR053926">
    <property type="entry name" value="RecX_HTH_1st"/>
</dbReference>
<feature type="domain" description="RecX third three-helical" evidence="6">
    <location>
        <begin position="102"/>
        <end position="148"/>
    </location>
</feature>
<dbReference type="AlphaFoldDB" id="A0A926EYH0"/>
<dbReference type="InterPro" id="IPR053925">
    <property type="entry name" value="RecX_HTH_3rd"/>
</dbReference>
<dbReference type="EMBL" id="JACRTF010000001">
    <property type="protein sequence ID" value="MBC8592248.1"/>
    <property type="molecule type" value="Genomic_DNA"/>
</dbReference>
<evidence type="ECO:0000259" key="7">
    <source>
        <dbReference type="Pfam" id="PF21982"/>
    </source>
</evidence>
<dbReference type="Proteomes" id="UP000651085">
    <property type="component" value="Unassembled WGS sequence"/>
</dbReference>
<evidence type="ECO:0000256" key="3">
    <source>
        <dbReference type="ARBA" id="ARBA00018111"/>
    </source>
</evidence>
<name>A0A926EYH0_9BACT</name>
<evidence type="ECO:0000313" key="9">
    <source>
        <dbReference type="Proteomes" id="UP000651085"/>
    </source>
</evidence>
<evidence type="ECO:0000313" key="8">
    <source>
        <dbReference type="EMBL" id="MBC8592248.1"/>
    </source>
</evidence>
<protein>
    <recommendedName>
        <fullName evidence="3">Regulatory protein RecX</fullName>
    </recommendedName>
</protein>
<evidence type="ECO:0000256" key="4">
    <source>
        <dbReference type="ARBA" id="ARBA00022490"/>
    </source>
</evidence>
<accession>A0A926EYH0</accession>
<dbReference type="Pfam" id="PF21981">
    <property type="entry name" value="RecX_HTH3"/>
    <property type="match status" value="1"/>
</dbReference>
<gene>
    <name evidence="8" type="ORF">H8744_03140</name>
</gene>
<evidence type="ECO:0000259" key="5">
    <source>
        <dbReference type="Pfam" id="PF02631"/>
    </source>
</evidence>
<dbReference type="InterPro" id="IPR053924">
    <property type="entry name" value="RecX_HTH_2nd"/>
</dbReference>
<dbReference type="PANTHER" id="PTHR33602:SF1">
    <property type="entry name" value="REGULATORY PROTEIN RECX FAMILY PROTEIN"/>
    <property type="match status" value="1"/>
</dbReference>
<comment type="similarity">
    <text evidence="2">Belongs to the RecX family.</text>
</comment>
<comment type="subcellular location">
    <subcellularLocation>
        <location evidence="1">Cytoplasm</location>
    </subcellularLocation>
</comment>
<dbReference type="PANTHER" id="PTHR33602">
    <property type="entry name" value="REGULATORY PROTEIN RECX FAMILY PROTEIN"/>
    <property type="match status" value="1"/>
</dbReference>
<dbReference type="GO" id="GO:0005737">
    <property type="term" value="C:cytoplasm"/>
    <property type="evidence" value="ECO:0007669"/>
    <property type="project" value="UniProtKB-SubCell"/>
</dbReference>
<dbReference type="Pfam" id="PF21982">
    <property type="entry name" value="RecX_HTH1"/>
    <property type="match status" value="1"/>
</dbReference>
<dbReference type="RefSeq" id="WP_262433463.1">
    <property type="nucleotide sequence ID" value="NZ_JACRTF010000001.1"/>
</dbReference>
<feature type="domain" description="RecX first three-helical" evidence="7">
    <location>
        <begin position="15"/>
        <end position="48"/>
    </location>
</feature>
<dbReference type="InterPro" id="IPR003783">
    <property type="entry name" value="Regulatory_RecX"/>
</dbReference>
<evidence type="ECO:0000256" key="2">
    <source>
        <dbReference type="ARBA" id="ARBA00009695"/>
    </source>
</evidence>
<dbReference type="Pfam" id="PF02631">
    <property type="entry name" value="RecX_HTH2"/>
    <property type="match status" value="1"/>
</dbReference>
<dbReference type="Gene3D" id="1.10.10.10">
    <property type="entry name" value="Winged helix-like DNA-binding domain superfamily/Winged helix DNA-binding domain"/>
    <property type="match status" value="1"/>
</dbReference>
<evidence type="ECO:0000256" key="1">
    <source>
        <dbReference type="ARBA" id="ARBA00004496"/>
    </source>
</evidence>
<evidence type="ECO:0000259" key="6">
    <source>
        <dbReference type="Pfam" id="PF21981"/>
    </source>
</evidence>
<comment type="caution">
    <text evidence="8">The sequence shown here is derived from an EMBL/GenBank/DDBJ whole genome shotgun (WGS) entry which is preliminary data.</text>
</comment>